<reference evidence="3" key="1">
    <citation type="submission" date="2022-10" db="EMBL/GenBank/DDBJ databases">
        <title>The complete genomes of actinobacterial strains from the NBC collection.</title>
        <authorList>
            <person name="Joergensen T.S."/>
            <person name="Alvarez Arevalo M."/>
            <person name="Sterndorff E.B."/>
            <person name="Faurdal D."/>
            <person name="Vuksanovic O."/>
            <person name="Mourched A.-S."/>
            <person name="Charusanti P."/>
            <person name="Shaw S."/>
            <person name="Blin K."/>
            <person name="Weber T."/>
        </authorList>
    </citation>
    <scope>NUCLEOTIDE SEQUENCE</scope>
    <source>
        <strain evidence="3">NBC_00003</strain>
    </source>
</reference>
<evidence type="ECO:0000313" key="3">
    <source>
        <dbReference type="EMBL" id="WTW63927.1"/>
    </source>
</evidence>
<feature type="region of interest" description="Disordered" evidence="1">
    <location>
        <begin position="593"/>
        <end position="618"/>
    </location>
</feature>
<evidence type="ECO:0000256" key="1">
    <source>
        <dbReference type="SAM" id="MobiDB-lite"/>
    </source>
</evidence>
<dbReference type="InterPro" id="IPR038732">
    <property type="entry name" value="HpyO/CreE_NAD-binding"/>
</dbReference>
<accession>A0AAU2V9B4</accession>
<feature type="domain" description="FAD-dependent urate hydroxylase HpyO/Asp monooxygenase CreE-like FAD/NAD(P)-binding" evidence="2">
    <location>
        <begin position="70"/>
        <end position="238"/>
    </location>
</feature>
<dbReference type="EMBL" id="CP108318">
    <property type="protein sequence ID" value="WTW63927.1"/>
    <property type="molecule type" value="Genomic_DNA"/>
</dbReference>
<evidence type="ECO:0000259" key="2">
    <source>
        <dbReference type="Pfam" id="PF13454"/>
    </source>
</evidence>
<dbReference type="Pfam" id="PF13454">
    <property type="entry name" value="NAD_binding_9"/>
    <property type="match status" value="1"/>
</dbReference>
<name>A0AAU2V9B4_9ACTN</name>
<feature type="region of interest" description="Disordered" evidence="1">
    <location>
        <begin position="1"/>
        <end position="31"/>
    </location>
</feature>
<dbReference type="PANTHER" id="PTHR40254">
    <property type="entry name" value="BLR0577 PROTEIN"/>
    <property type="match status" value="1"/>
</dbReference>
<proteinExistence type="predicted"/>
<dbReference type="AlphaFoldDB" id="A0AAU2V9B4"/>
<dbReference type="InterPro" id="IPR036188">
    <property type="entry name" value="FAD/NAD-bd_sf"/>
</dbReference>
<sequence length="656" mass="69434">MPAISAAPDVLRSPDAQEPPAVPGAPAASGTPAVLDVSAVPETPSVPEASTASVAVPAPSEASRVRRICVIGCGPRGTSIVERVLANAPDVLRGGRLDLHVVEPFPPGAGRVWRTDQPRLLWMNSAADDVTLFPDASVGCAGPARPGPTTGAWLGGPLHDGAYASRADQGHYLRWFFDRVTAQLPPGARLLVHRARAVDVFRTETEGPGGTRRGGQRVVLDDGSAPFDADHVVFATGHHGTLPEPGADGVTRIGPGPADPERLAAIPPGARVVTRGLGLVFVDCAMLLTEGRGGRFVREGGRLRYLASGREPHLIAGSRRGVPLPPRPAPTSTLPAEPPRIATLDACREALARPGAGFRRDVWPLVVAELTWRHYRQLRTARPGRAVMDWADFDRGFRSFPAGDERQVKLVHTAVPDPSDRLDLDRLEAPFAGLRFEGPEDLQGHVRAHMAEAVRRRGDPLATGDSAVVDGLTATGAVLEELWRGGELSPHDVVEALDRFAFGAFLSSGPPMARAERLLALAEAGVVTFVGPGTTVEPAITDGGRRVVRAHSPAVPGAYEGSVLLDARLDRAGPERAEDPMIRALWARGELAEERTGETGTGGIRLSGPALHPVGTDGRIHRDRSVAGPAQFPRPGTDAVFFRQNDIVARHALGAR</sequence>
<feature type="region of interest" description="Disordered" evidence="1">
    <location>
        <begin position="316"/>
        <end position="338"/>
    </location>
</feature>
<dbReference type="InterPro" id="IPR052189">
    <property type="entry name" value="L-asp_N-monooxygenase_NS-form"/>
</dbReference>
<gene>
    <name evidence="3" type="ORF">OG549_26620</name>
</gene>
<dbReference type="PANTHER" id="PTHR40254:SF1">
    <property type="entry name" value="BLR0577 PROTEIN"/>
    <property type="match status" value="1"/>
</dbReference>
<protein>
    <submittedName>
        <fullName evidence="3">FAD/NAD(P)-binding protein</fullName>
    </submittedName>
</protein>
<organism evidence="3">
    <name type="scientific">Streptomyces sp. NBC_00003</name>
    <dbReference type="NCBI Taxonomy" id="2903608"/>
    <lineage>
        <taxon>Bacteria</taxon>
        <taxon>Bacillati</taxon>
        <taxon>Actinomycetota</taxon>
        <taxon>Actinomycetes</taxon>
        <taxon>Kitasatosporales</taxon>
        <taxon>Streptomycetaceae</taxon>
        <taxon>Streptomyces</taxon>
    </lineage>
</organism>
<dbReference type="SUPFAM" id="SSF51905">
    <property type="entry name" value="FAD/NAD(P)-binding domain"/>
    <property type="match status" value="1"/>
</dbReference>